<dbReference type="KEGG" id="zga:ZOBELLIA_3799"/>
<dbReference type="EMBL" id="FP476056">
    <property type="protein sequence ID" value="CAZ97937.1"/>
    <property type="molecule type" value="Genomic_DNA"/>
</dbReference>
<dbReference type="Gene3D" id="3.40.50.2300">
    <property type="match status" value="2"/>
</dbReference>
<organism evidence="5 6">
    <name type="scientific">Zobellia galactanivorans (strain DSM 12802 / CCUG 47099 / CIP 106680 / NCIMB 13871 / Dsij)</name>
    <dbReference type="NCBI Taxonomy" id="63186"/>
    <lineage>
        <taxon>Bacteria</taxon>
        <taxon>Pseudomonadati</taxon>
        <taxon>Bacteroidota</taxon>
        <taxon>Flavobacteriia</taxon>
        <taxon>Flavobacteriales</taxon>
        <taxon>Flavobacteriaceae</taxon>
        <taxon>Zobellia</taxon>
    </lineage>
</organism>
<dbReference type="PROSITE" id="PS50932">
    <property type="entry name" value="HTH_LACI_2"/>
    <property type="match status" value="1"/>
</dbReference>
<evidence type="ECO:0000313" key="5">
    <source>
        <dbReference type="EMBL" id="CAZ97937.1"/>
    </source>
</evidence>
<evidence type="ECO:0000256" key="3">
    <source>
        <dbReference type="ARBA" id="ARBA00023163"/>
    </source>
</evidence>
<dbReference type="Pfam" id="PF13377">
    <property type="entry name" value="Peripla_BP_3"/>
    <property type="match status" value="1"/>
</dbReference>
<dbReference type="PANTHER" id="PTHR30146">
    <property type="entry name" value="LACI-RELATED TRANSCRIPTIONAL REPRESSOR"/>
    <property type="match status" value="1"/>
</dbReference>
<protein>
    <submittedName>
        <fullName evidence="5">LacI-type transcriptional regulator</fullName>
    </submittedName>
</protein>
<feature type="domain" description="HTH lacI-type" evidence="4">
    <location>
        <begin position="35"/>
        <end position="96"/>
    </location>
</feature>
<dbReference type="InterPro" id="IPR046335">
    <property type="entry name" value="LacI/GalR-like_sensor"/>
</dbReference>
<keyword evidence="1" id="KW-0805">Transcription regulation</keyword>
<keyword evidence="3" id="KW-0804">Transcription</keyword>
<accession>G0L1W2</accession>
<dbReference type="Pfam" id="PF00356">
    <property type="entry name" value="LacI"/>
    <property type="match status" value="1"/>
</dbReference>
<keyword evidence="6" id="KW-1185">Reference proteome</keyword>
<evidence type="ECO:0000256" key="1">
    <source>
        <dbReference type="ARBA" id="ARBA00023015"/>
    </source>
</evidence>
<dbReference type="CDD" id="cd06267">
    <property type="entry name" value="PBP1_LacI_sugar_binding-like"/>
    <property type="match status" value="1"/>
</dbReference>
<dbReference type="InterPro" id="IPR010982">
    <property type="entry name" value="Lambda_DNA-bd_dom_sf"/>
</dbReference>
<keyword evidence="2" id="KW-0238">DNA-binding</keyword>
<dbReference type="Proteomes" id="UP000008898">
    <property type="component" value="Chromosome"/>
</dbReference>
<evidence type="ECO:0000256" key="2">
    <source>
        <dbReference type="ARBA" id="ARBA00023125"/>
    </source>
</evidence>
<dbReference type="SUPFAM" id="SSF53822">
    <property type="entry name" value="Periplasmic binding protein-like I"/>
    <property type="match status" value="1"/>
</dbReference>
<evidence type="ECO:0000259" key="4">
    <source>
        <dbReference type="PROSITE" id="PS50932"/>
    </source>
</evidence>
<dbReference type="SUPFAM" id="SSF47413">
    <property type="entry name" value="lambda repressor-like DNA-binding domains"/>
    <property type="match status" value="1"/>
</dbReference>
<reference evidence="5 6" key="2">
    <citation type="journal article" date="2012" name="Environ. Microbiol.">
        <title>Characterization of the first alginolytic operons in a marine bacterium: from their emergence in marine Flavobacteriia to their independent transfers to marine Proteobacteria and human gut Bacteroides.</title>
        <authorList>
            <person name="Thomas F."/>
            <person name="Barbeyron T."/>
            <person name="Tonon T."/>
            <person name="Genicot S."/>
            <person name="Czjzek M."/>
            <person name="Michel G."/>
        </authorList>
    </citation>
    <scope>NUCLEOTIDE SEQUENCE [LARGE SCALE GENOMIC DNA]</scope>
    <source>
        <strain evidence="6">DSM 12802 / CCUG 47099 / CIP 106680 / NCIMB 13871 / Dsij</strain>
    </source>
</reference>
<dbReference type="STRING" id="63186.ZOBELLIA_3799"/>
<dbReference type="Gene3D" id="1.10.260.40">
    <property type="entry name" value="lambda repressor-like DNA-binding domains"/>
    <property type="match status" value="1"/>
</dbReference>
<dbReference type="InterPro" id="IPR028082">
    <property type="entry name" value="Peripla_BP_I"/>
</dbReference>
<name>G0L1W2_ZOBGA</name>
<proteinExistence type="predicted"/>
<gene>
    <name evidence="5" type="ordered locus">zobellia_3799</name>
</gene>
<dbReference type="InterPro" id="IPR000843">
    <property type="entry name" value="HTH_LacI"/>
</dbReference>
<dbReference type="GO" id="GO:0000976">
    <property type="term" value="F:transcription cis-regulatory region binding"/>
    <property type="evidence" value="ECO:0007669"/>
    <property type="project" value="TreeGrafter"/>
</dbReference>
<dbReference type="AlphaFoldDB" id="G0L1W2"/>
<dbReference type="CDD" id="cd01392">
    <property type="entry name" value="HTH_LacI"/>
    <property type="match status" value="1"/>
</dbReference>
<dbReference type="PATRIC" id="fig|63186.3.peg.3720"/>
<sequence length="370" mass="41192">MVINFDNNTNYCAIFCSIDFAKEYLLKQRPNKRNATLQDIAEKLNLSVSSVSRALKDNPRISGFTKEKVRRAAEELGYVSIDTLGLKKGSASKLIGVIVPKIGYHLYATAISGIEQIAEQFGMRIVVCQSNESSEREKDLVNELINIGVKGVIVSLASETKTFGHFEKLKRNGVPLVFFNRECNEVLTHKVTIDNRLAAYNAVQHLISIGCERIAYLGGPEILQINRDRAQGYKEALKEAGLRQDASLLRFSTFDRESAMSAARDLLYQSEYPDGILAFSDQMAISVMLAAKERGISIPEQLSIIGFNNEPVGELLEPSLTSIDQPAFAMGQESAKLLLQPSTEFKLNYEKKVLNSFIVIRNSTNKNKKN</sequence>
<reference evidence="6" key="1">
    <citation type="submission" date="2009-07" db="EMBL/GenBank/DDBJ databases">
        <title>Complete genome sequence of Zobellia galactanivorans Dsij.</title>
        <authorList>
            <consortium name="Genoscope - CEA"/>
        </authorList>
    </citation>
    <scope>NUCLEOTIDE SEQUENCE [LARGE SCALE GENOMIC DNA]</scope>
    <source>
        <strain evidence="6">DSM 12802 / CCUG 47099 / CIP 106680 / NCIMB 13871 / Dsij</strain>
    </source>
</reference>
<dbReference type="SMART" id="SM00354">
    <property type="entry name" value="HTH_LACI"/>
    <property type="match status" value="1"/>
</dbReference>
<dbReference type="GO" id="GO:0003700">
    <property type="term" value="F:DNA-binding transcription factor activity"/>
    <property type="evidence" value="ECO:0007669"/>
    <property type="project" value="TreeGrafter"/>
</dbReference>
<dbReference type="PANTHER" id="PTHR30146:SF109">
    <property type="entry name" value="HTH-TYPE TRANSCRIPTIONAL REGULATOR GALS"/>
    <property type="match status" value="1"/>
</dbReference>
<evidence type="ECO:0000313" key="6">
    <source>
        <dbReference type="Proteomes" id="UP000008898"/>
    </source>
</evidence>
<dbReference type="HOGENOM" id="CLU_037628_6_1_10"/>